<feature type="chain" id="PRO_5007850351" evidence="1">
    <location>
        <begin position="20"/>
        <end position="48"/>
    </location>
</feature>
<feature type="signal peptide" evidence="1">
    <location>
        <begin position="1"/>
        <end position="19"/>
    </location>
</feature>
<evidence type="ECO:0000313" key="2">
    <source>
        <dbReference type="EMBL" id="KZR99658.1"/>
    </source>
</evidence>
<evidence type="ECO:0000256" key="1">
    <source>
        <dbReference type="SAM" id="SignalP"/>
    </source>
</evidence>
<reference evidence="2 3" key="1">
    <citation type="submission" date="2016-03" db="EMBL/GenBank/DDBJ databases">
        <title>EvidentialGene: Evidence-directed Construction of Genes on Genomes.</title>
        <authorList>
            <person name="Gilbert D.G."/>
            <person name="Choi J.-H."/>
            <person name="Mockaitis K."/>
            <person name="Colbourne J."/>
            <person name="Pfrender M."/>
        </authorList>
    </citation>
    <scope>NUCLEOTIDE SEQUENCE [LARGE SCALE GENOMIC DNA]</scope>
    <source>
        <strain evidence="2 3">Xinb3</strain>
        <tissue evidence="2">Complete organism</tissue>
    </source>
</reference>
<organism evidence="2 3">
    <name type="scientific">Daphnia magna</name>
    <dbReference type="NCBI Taxonomy" id="35525"/>
    <lineage>
        <taxon>Eukaryota</taxon>
        <taxon>Metazoa</taxon>
        <taxon>Ecdysozoa</taxon>
        <taxon>Arthropoda</taxon>
        <taxon>Crustacea</taxon>
        <taxon>Branchiopoda</taxon>
        <taxon>Diplostraca</taxon>
        <taxon>Cladocera</taxon>
        <taxon>Anomopoda</taxon>
        <taxon>Daphniidae</taxon>
        <taxon>Daphnia</taxon>
    </lineage>
</organism>
<gene>
    <name evidence="2" type="ORF">APZ42_004389</name>
</gene>
<comment type="caution">
    <text evidence="2">The sequence shown here is derived from an EMBL/GenBank/DDBJ whole genome shotgun (WGS) entry which is preliminary data.</text>
</comment>
<sequence length="48" mass="5131">MSNNFGLVLFLLADKMSTAVLNARSILAEEYGIPIISFAIGAKAENLC</sequence>
<keyword evidence="1" id="KW-0732">Signal</keyword>
<dbReference type="EMBL" id="LRGB01013018">
    <property type="protein sequence ID" value="KZR99658.1"/>
    <property type="molecule type" value="Genomic_DNA"/>
</dbReference>
<protein>
    <submittedName>
        <fullName evidence="2">Uncharacterized protein</fullName>
    </submittedName>
</protein>
<name>A0A164H3C7_9CRUS</name>
<evidence type="ECO:0000313" key="3">
    <source>
        <dbReference type="Proteomes" id="UP000076858"/>
    </source>
</evidence>
<dbReference type="Proteomes" id="UP000076858">
    <property type="component" value="Unassembled WGS sequence"/>
</dbReference>
<keyword evidence="3" id="KW-1185">Reference proteome</keyword>
<proteinExistence type="predicted"/>
<accession>A0A164H3C7</accession>
<dbReference type="AlphaFoldDB" id="A0A164H3C7"/>